<gene>
    <name evidence="1" type="primary">RPS6_23</name>
    <name evidence="1" type="ORF">VNI00_012184</name>
</gene>
<name>A0AAW0C839_9AGAR</name>
<protein>
    <submittedName>
        <fullName evidence="1">40S ribosomal protein S6</fullName>
    </submittedName>
</protein>
<dbReference type="AlphaFoldDB" id="A0AAW0C839"/>
<reference evidence="1 2" key="1">
    <citation type="submission" date="2024-01" db="EMBL/GenBank/DDBJ databases">
        <title>A draft genome for a cacao thread blight-causing isolate of Paramarasmius palmivorus.</title>
        <authorList>
            <person name="Baruah I.K."/>
            <person name="Bukari Y."/>
            <person name="Amoako-Attah I."/>
            <person name="Meinhardt L.W."/>
            <person name="Bailey B.A."/>
            <person name="Cohen S.P."/>
        </authorList>
    </citation>
    <scope>NUCLEOTIDE SEQUENCE [LARGE SCALE GENOMIC DNA]</scope>
    <source>
        <strain evidence="1 2">GH-12</strain>
    </source>
</reference>
<sequence length="119" mass="13896">MHHHIRNGQYGTHTRHIYDRIPKVENLHMDHLTKLEDITRKLIHVKIKASRIRTRSLTSNTKWKIYLGLDPKIAPEVIAWNYGAKVLERDMLLLIEAVAQHRFETRLMGIGLQIVASQS</sequence>
<dbReference type="EMBL" id="JAYKXP010000055">
    <property type="protein sequence ID" value="KAK7034777.1"/>
    <property type="molecule type" value="Genomic_DNA"/>
</dbReference>
<dbReference type="GO" id="GO:0005840">
    <property type="term" value="C:ribosome"/>
    <property type="evidence" value="ECO:0007669"/>
    <property type="project" value="UniProtKB-KW"/>
</dbReference>
<keyword evidence="1" id="KW-0687">Ribonucleoprotein</keyword>
<evidence type="ECO:0000313" key="1">
    <source>
        <dbReference type="EMBL" id="KAK7034777.1"/>
    </source>
</evidence>
<organism evidence="1 2">
    <name type="scientific">Paramarasmius palmivorus</name>
    <dbReference type="NCBI Taxonomy" id="297713"/>
    <lineage>
        <taxon>Eukaryota</taxon>
        <taxon>Fungi</taxon>
        <taxon>Dikarya</taxon>
        <taxon>Basidiomycota</taxon>
        <taxon>Agaricomycotina</taxon>
        <taxon>Agaricomycetes</taxon>
        <taxon>Agaricomycetidae</taxon>
        <taxon>Agaricales</taxon>
        <taxon>Marasmiineae</taxon>
        <taxon>Marasmiaceae</taxon>
        <taxon>Paramarasmius</taxon>
    </lineage>
</organism>
<keyword evidence="1" id="KW-0689">Ribosomal protein</keyword>
<evidence type="ECO:0000313" key="2">
    <source>
        <dbReference type="Proteomes" id="UP001383192"/>
    </source>
</evidence>
<proteinExistence type="predicted"/>
<keyword evidence="2" id="KW-1185">Reference proteome</keyword>
<dbReference type="Proteomes" id="UP001383192">
    <property type="component" value="Unassembled WGS sequence"/>
</dbReference>
<accession>A0AAW0C839</accession>
<comment type="caution">
    <text evidence="1">The sequence shown here is derived from an EMBL/GenBank/DDBJ whole genome shotgun (WGS) entry which is preliminary data.</text>
</comment>